<dbReference type="InterPro" id="IPR013325">
    <property type="entry name" value="RNA_pol_sigma_r2"/>
</dbReference>
<dbReference type="InterPro" id="IPR046531">
    <property type="entry name" value="DUF6596"/>
</dbReference>
<evidence type="ECO:0000313" key="10">
    <source>
        <dbReference type="Proteomes" id="UP001596119"/>
    </source>
</evidence>
<dbReference type="InterPro" id="IPR036388">
    <property type="entry name" value="WH-like_DNA-bd_sf"/>
</dbReference>
<evidence type="ECO:0000259" key="8">
    <source>
        <dbReference type="Pfam" id="PF20239"/>
    </source>
</evidence>
<dbReference type="EMBL" id="JBHSQK010000102">
    <property type="protein sequence ID" value="MFC5952382.1"/>
    <property type="molecule type" value="Genomic_DNA"/>
</dbReference>
<reference evidence="10" key="1">
    <citation type="journal article" date="2019" name="Int. J. Syst. Evol. Microbiol.">
        <title>The Global Catalogue of Microorganisms (GCM) 10K type strain sequencing project: providing services to taxonomists for standard genome sequencing and annotation.</title>
        <authorList>
            <consortium name="The Broad Institute Genomics Platform"/>
            <consortium name="The Broad Institute Genome Sequencing Center for Infectious Disease"/>
            <person name="Wu L."/>
            <person name="Ma J."/>
        </authorList>
    </citation>
    <scope>NUCLEOTIDE SEQUENCE [LARGE SCALE GENOMIC DNA]</scope>
    <source>
        <strain evidence="10">CGMCC 4.7397</strain>
    </source>
</reference>
<dbReference type="Gene3D" id="1.10.1740.10">
    <property type="match status" value="1"/>
</dbReference>
<comment type="caution">
    <text evidence="9">The sequence shown here is derived from an EMBL/GenBank/DDBJ whole genome shotgun (WGS) entry which is preliminary data.</text>
</comment>
<evidence type="ECO:0000256" key="3">
    <source>
        <dbReference type="ARBA" id="ARBA00023082"/>
    </source>
</evidence>
<protein>
    <submittedName>
        <fullName evidence="9">RNA polymerase sigma factor</fullName>
    </submittedName>
</protein>
<dbReference type="PANTHER" id="PTHR47756">
    <property type="entry name" value="BLL6612 PROTEIN-RELATED"/>
    <property type="match status" value="1"/>
</dbReference>
<dbReference type="Pfam" id="PF08281">
    <property type="entry name" value="Sigma70_r4_2"/>
    <property type="match status" value="1"/>
</dbReference>
<accession>A0ABW1IIJ7</accession>
<feature type="domain" description="DUF6596" evidence="8">
    <location>
        <begin position="173"/>
        <end position="273"/>
    </location>
</feature>
<name>A0ABW1IIJ7_9PSEU</name>
<evidence type="ECO:0000256" key="5">
    <source>
        <dbReference type="SAM" id="MobiDB-lite"/>
    </source>
</evidence>
<evidence type="ECO:0000256" key="2">
    <source>
        <dbReference type="ARBA" id="ARBA00023015"/>
    </source>
</evidence>
<keyword evidence="3" id="KW-0731">Sigma factor</keyword>
<sequence length="417" mass="45729">MADRALEDLLRECAPQVLGVLVSRFRQFDLCEDAVQEALLAAASAWPEGGVPDEPVGWLVTVARRRLTDLWRSDSARRRREEAVAVDPAGTVDLEAPAVDDSLEMLLLCVHPDLTEASRIALTLRAVGGLTTAEIARAFLVPEATMAQRISRAKATIGAGGGFTLPADVRTERLSAALHVLYLIFNEGYTASAGPGLTRVDLSAEAIRLTRMLHRLLPADGEVAGLLVLMLLTDARRQARTDTDGRMIPLAEQDRSRWDHAAIREATTLLERTLARREVGPYQLQAAIAAVHAEASTDADTDWRQIEILYRLLEECTDNPVVTLNRAVAVGMAYGPERGLEVLDRVAGDRRLARHHRPDAVRAHLLDRLGDHEAAREHFRRAARATLNLAEKRYLEDRARRAGSAATTPPDDDPGTS</sequence>
<dbReference type="SUPFAM" id="SSF88946">
    <property type="entry name" value="Sigma2 domain of RNA polymerase sigma factors"/>
    <property type="match status" value="1"/>
</dbReference>
<dbReference type="Pfam" id="PF20239">
    <property type="entry name" value="DUF6596"/>
    <property type="match status" value="1"/>
</dbReference>
<dbReference type="PANTHER" id="PTHR47756:SF2">
    <property type="entry name" value="BLL6612 PROTEIN"/>
    <property type="match status" value="1"/>
</dbReference>
<dbReference type="Gene3D" id="1.10.10.10">
    <property type="entry name" value="Winged helix-like DNA-binding domain superfamily/Winged helix DNA-binding domain"/>
    <property type="match status" value="1"/>
</dbReference>
<dbReference type="InterPro" id="IPR014284">
    <property type="entry name" value="RNA_pol_sigma-70_dom"/>
</dbReference>
<dbReference type="InterPro" id="IPR013324">
    <property type="entry name" value="RNA_pol_sigma_r3/r4-like"/>
</dbReference>
<evidence type="ECO:0000259" key="6">
    <source>
        <dbReference type="Pfam" id="PF04542"/>
    </source>
</evidence>
<dbReference type="SUPFAM" id="SSF88659">
    <property type="entry name" value="Sigma3 and sigma4 domains of RNA polymerase sigma factors"/>
    <property type="match status" value="1"/>
</dbReference>
<keyword evidence="2" id="KW-0805">Transcription regulation</keyword>
<evidence type="ECO:0000313" key="9">
    <source>
        <dbReference type="EMBL" id="MFC5952382.1"/>
    </source>
</evidence>
<dbReference type="InterPro" id="IPR013249">
    <property type="entry name" value="RNA_pol_sigma70_r4_t2"/>
</dbReference>
<feature type="domain" description="RNA polymerase sigma factor 70 region 4 type 2" evidence="7">
    <location>
        <begin position="106"/>
        <end position="156"/>
    </location>
</feature>
<evidence type="ECO:0000256" key="4">
    <source>
        <dbReference type="ARBA" id="ARBA00023163"/>
    </source>
</evidence>
<dbReference type="NCBIfam" id="TIGR02937">
    <property type="entry name" value="sigma70-ECF"/>
    <property type="match status" value="1"/>
</dbReference>
<proteinExistence type="inferred from homology"/>
<feature type="domain" description="RNA polymerase sigma-70 region 2" evidence="6">
    <location>
        <begin position="9"/>
        <end position="75"/>
    </location>
</feature>
<feature type="region of interest" description="Disordered" evidence="5">
    <location>
        <begin position="398"/>
        <end position="417"/>
    </location>
</feature>
<dbReference type="InterPro" id="IPR007627">
    <property type="entry name" value="RNA_pol_sigma70_r2"/>
</dbReference>
<dbReference type="Pfam" id="PF04542">
    <property type="entry name" value="Sigma70_r2"/>
    <property type="match status" value="1"/>
</dbReference>
<keyword evidence="10" id="KW-1185">Reference proteome</keyword>
<organism evidence="9 10">
    <name type="scientific">Pseudonocardia lutea</name>
    <dbReference type="NCBI Taxonomy" id="2172015"/>
    <lineage>
        <taxon>Bacteria</taxon>
        <taxon>Bacillati</taxon>
        <taxon>Actinomycetota</taxon>
        <taxon>Actinomycetes</taxon>
        <taxon>Pseudonocardiales</taxon>
        <taxon>Pseudonocardiaceae</taxon>
        <taxon>Pseudonocardia</taxon>
    </lineage>
</organism>
<keyword evidence="4" id="KW-0804">Transcription</keyword>
<evidence type="ECO:0000259" key="7">
    <source>
        <dbReference type="Pfam" id="PF08281"/>
    </source>
</evidence>
<dbReference type="Proteomes" id="UP001596119">
    <property type="component" value="Unassembled WGS sequence"/>
</dbReference>
<dbReference type="RefSeq" id="WP_379571217.1">
    <property type="nucleotide sequence ID" value="NZ_JBHSQK010000102.1"/>
</dbReference>
<evidence type="ECO:0000256" key="1">
    <source>
        <dbReference type="ARBA" id="ARBA00010641"/>
    </source>
</evidence>
<comment type="similarity">
    <text evidence="1">Belongs to the sigma-70 factor family. ECF subfamily.</text>
</comment>
<gene>
    <name evidence="9" type="ORF">ACFQH9_29360</name>
</gene>